<accession>A0A1H9L0M7</accession>
<feature type="transmembrane region" description="Helical" evidence="1">
    <location>
        <begin position="430"/>
        <end position="450"/>
    </location>
</feature>
<feature type="transmembrane region" description="Helical" evidence="1">
    <location>
        <begin position="470"/>
        <end position="495"/>
    </location>
</feature>
<keyword evidence="3" id="KW-1185">Reference proteome</keyword>
<sequence>MAESIDAVLVEAARLTAAGRPTEAVEVLRPLLVTHPDHSEAWCRLAAALLDAGDFQLCLDAAKRAITLGERSWAHRLASLSLAEMGRHDEAIVSAREAARRDPGDWRSLVTLSEVLGPAAPEESLAVALGAVDAAPEVPRVHEVLGIAAARAGDNALARRAYTDALLLDPGNAEVSARLDALPEVPLRRGAPAANGFARRLTGGGADYSAARPTVIDSTVVESRVVESRVVESRVGESSMVESGVADSGAAAGSGGAGDGGALVDGGGLVDGGAAADGGVAEGGVVEEPAEDRWTVESEWRQRMSAVWPVPAKPVDAEIEPVIQVVADPGFAVHPGRASADRAPADDHPVEDVGEVRVGARPRPRRRTREIPVVEEPAAPPRPVAARPTHTGFTRAKRVSLWLVLRRCSGWLAIGGFVLLVAGMPSPSPLLVWFALALLLIVTGAAAFGYRAIPVVDRPTPRELADHAPLIALAAALTAFGLVMLGVWTLALAFGATGTQLLVTAIVLGVAPGVLAWFGLWRIRTASR</sequence>
<dbReference type="STRING" id="155974.SAMN04487818_101397"/>
<protein>
    <submittedName>
        <fullName evidence="2">Tetratricopeptide repeat-containing protein</fullName>
    </submittedName>
</protein>
<dbReference type="Gene3D" id="1.25.40.10">
    <property type="entry name" value="Tetratricopeptide repeat domain"/>
    <property type="match status" value="1"/>
</dbReference>
<dbReference type="SMART" id="SM00028">
    <property type="entry name" value="TPR"/>
    <property type="match status" value="3"/>
</dbReference>
<keyword evidence="1" id="KW-1133">Transmembrane helix</keyword>
<gene>
    <name evidence="2" type="ORF">SAMN04487818_101397</name>
</gene>
<organism evidence="2 3">
    <name type="scientific">Actinokineospora terrae</name>
    <dbReference type="NCBI Taxonomy" id="155974"/>
    <lineage>
        <taxon>Bacteria</taxon>
        <taxon>Bacillati</taxon>
        <taxon>Actinomycetota</taxon>
        <taxon>Actinomycetes</taxon>
        <taxon>Pseudonocardiales</taxon>
        <taxon>Pseudonocardiaceae</taxon>
        <taxon>Actinokineospora</taxon>
    </lineage>
</organism>
<evidence type="ECO:0000256" key="1">
    <source>
        <dbReference type="SAM" id="Phobius"/>
    </source>
</evidence>
<keyword evidence="1" id="KW-0472">Membrane</keyword>
<dbReference type="InterPro" id="IPR011990">
    <property type="entry name" value="TPR-like_helical_dom_sf"/>
</dbReference>
<dbReference type="SUPFAM" id="SSF48452">
    <property type="entry name" value="TPR-like"/>
    <property type="match status" value="1"/>
</dbReference>
<feature type="transmembrane region" description="Helical" evidence="1">
    <location>
        <begin position="404"/>
        <end position="424"/>
    </location>
</feature>
<dbReference type="InterPro" id="IPR019734">
    <property type="entry name" value="TPR_rpt"/>
</dbReference>
<name>A0A1H9L0M7_9PSEU</name>
<dbReference type="EMBL" id="FOGI01000001">
    <property type="protein sequence ID" value="SER04809.1"/>
    <property type="molecule type" value="Genomic_DNA"/>
</dbReference>
<evidence type="ECO:0000313" key="3">
    <source>
        <dbReference type="Proteomes" id="UP000199051"/>
    </source>
</evidence>
<proteinExistence type="predicted"/>
<reference evidence="3" key="1">
    <citation type="submission" date="2016-10" db="EMBL/GenBank/DDBJ databases">
        <authorList>
            <person name="Varghese N."/>
            <person name="Submissions S."/>
        </authorList>
    </citation>
    <scope>NUCLEOTIDE SEQUENCE [LARGE SCALE GENOMIC DNA]</scope>
    <source>
        <strain evidence="3">DSM 44260</strain>
    </source>
</reference>
<evidence type="ECO:0000313" key="2">
    <source>
        <dbReference type="EMBL" id="SER04809.1"/>
    </source>
</evidence>
<dbReference type="RefSeq" id="WP_092774635.1">
    <property type="nucleotide sequence ID" value="NZ_FOGI01000001.1"/>
</dbReference>
<keyword evidence="1" id="KW-0812">Transmembrane</keyword>
<feature type="transmembrane region" description="Helical" evidence="1">
    <location>
        <begin position="501"/>
        <end position="521"/>
    </location>
</feature>
<dbReference type="Pfam" id="PF13428">
    <property type="entry name" value="TPR_14"/>
    <property type="match status" value="1"/>
</dbReference>
<dbReference type="Proteomes" id="UP000199051">
    <property type="component" value="Unassembled WGS sequence"/>
</dbReference>
<dbReference type="AlphaFoldDB" id="A0A1H9L0M7"/>
<dbReference type="Pfam" id="PF13432">
    <property type="entry name" value="TPR_16"/>
    <property type="match status" value="1"/>
</dbReference>